<dbReference type="InterPro" id="IPR052326">
    <property type="entry name" value="Diff-Dev_Assoc_Protein"/>
</dbReference>
<dbReference type="OrthoDB" id="4405280at2759"/>
<dbReference type="VEuPathDB" id="FungiDB:TRIVIDRAFT_10277"/>
<comment type="caution">
    <text evidence="3">The sequence shown here is derived from an EMBL/GenBank/DDBJ whole genome shotgun (WGS) entry which is preliminary data.</text>
</comment>
<protein>
    <recommendedName>
        <fullName evidence="2">GLEYA adhesin domain-containing protein</fullName>
    </recommendedName>
</protein>
<dbReference type="eggNOG" id="KOG1225">
    <property type="taxonomic scope" value="Eukaryota"/>
</dbReference>
<dbReference type="GeneID" id="25786705"/>
<evidence type="ECO:0000256" key="1">
    <source>
        <dbReference type="SAM" id="SignalP"/>
    </source>
</evidence>
<dbReference type="Pfam" id="PF10528">
    <property type="entry name" value="GLEYA"/>
    <property type="match status" value="1"/>
</dbReference>
<sequence length="851" mass="96058">MSRSFRRGLLTAAAVWAASAAAGNEWKQTQDNDNQWLASTVVVTSTVLVDLKDAGLKCKRGEIVCNPTPPPIPDPKHCPECQKWPRDPVDVFHGLWEGCSGDHHCPNGCNCSSKAICETVSDGSKCKSSTACPYGYMCNSYGFCQPLPGPRCHEKACVIDHGPKCTTNKDCSHGEVCNHWGFCQKVVFPDCEKNSDCKHGQICTQRGICKTIDEPQCRRDSDCKDGQICNSQRICQDADCVKCKQEHECHHDEYCKENVCKPKDSKCKDNRDCKDGEICDWEGKCRRGEHFQCRVDSDCKFGQICDIHGKCQKRPAGPICGSDRDCKDDKFCNAYGYCEKKRLEDCSEDMQCLPGEICSSGKCLPKIGCHTDGDCRKSEVCEHHICVFHKVCKTDGDCKGDEQCKDHRCKKETKKEAKWCRCNYDADCQRDETCEDHKCEKMKSCHYNDDCARNEICKDHKCKKMTSCDFDADCKRDETCKHHKCIKKKFCNYDADCERDEACRDHMCDKVRSCNYDADCERDDVCKEHKCEKKKSCNYDTECERDEVCREHKCEKSKACYYDADCGRDELCRNGECFIKCNYERDCKGNETCDGGVCIRKKFCDTAIHCDDGQICLDNYCEKIPKCGNDFCDVCTPGFKWSHYKLARSTDDSKTLKGMIPIHNTDVQSLENWPILQFKPQIALDGQIPDFTGLTDTLGIEETCPPEHAHIYNTDVGSSVDYTIVQHIGYFIPKQLGTYSFKANAPVPDQSLYVWIGEKAQQGWINTNADLIADATWSAGSNTFLKVVLPTDIGKYIPIRILYVNAQDCGEFALTIQGPTGEVLVSRDQKTTDGQFVSNCPEANDIPPIDF</sequence>
<dbReference type="PANTHER" id="PTHR33459">
    <property type="entry name" value="DD-GDCA PROTEIN"/>
    <property type="match status" value="1"/>
</dbReference>
<feature type="non-terminal residue" evidence="3">
    <location>
        <position position="851"/>
    </location>
</feature>
<dbReference type="HOGENOM" id="CLU_007213_0_0_1"/>
<name>G9MIX0_HYPVG</name>
<dbReference type="InParanoid" id="G9MIX0"/>
<dbReference type="OMA" id="WFTKQPA"/>
<evidence type="ECO:0000313" key="3">
    <source>
        <dbReference type="EMBL" id="EHK25436.1"/>
    </source>
</evidence>
<evidence type="ECO:0000313" key="4">
    <source>
        <dbReference type="Proteomes" id="UP000007115"/>
    </source>
</evidence>
<keyword evidence="4" id="KW-1185">Reference proteome</keyword>
<dbReference type="AlphaFoldDB" id="G9MIX0"/>
<dbReference type="STRING" id="413071.G9MIX0"/>
<evidence type="ECO:0000259" key="2">
    <source>
        <dbReference type="Pfam" id="PF10528"/>
    </source>
</evidence>
<dbReference type="RefSeq" id="XP_013959267.1">
    <property type="nucleotide sequence ID" value="XM_014103792.1"/>
</dbReference>
<dbReference type="SMART" id="SM00286">
    <property type="entry name" value="PTI"/>
    <property type="match status" value="7"/>
</dbReference>
<dbReference type="EMBL" id="ABDF02000003">
    <property type="protein sequence ID" value="EHK25436.1"/>
    <property type="molecule type" value="Genomic_DNA"/>
</dbReference>
<reference evidence="3 4" key="1">
    <citation type="journal article" date="2011" name="Genome Biol.">
        <title>Comparative genome sequence analysis underscores mycoparasitism as the ancestral life style of Trichoderma.</title>
        <authorList>
            <person name="Kubicek C.P."/>
            <person name="Herrera-Estrella A."/>
            <person name="Seidl-Seiboth V."/>
            <person name="Martinez D.A."/>
            <person name="Druzhinina I.S."/>
            <person name="Thon M."/>
            <person name="Zeilinger S."/>
            <person name="Casas-Flores S."/>
            <person name="Horwitz B.A."/>
            <person name="Mukherjee P.K."/>
            <person name="Mukherjee M."/>
            <person name="Kredics L."/>
            <person name="Alcaraz L.D."/>
            <person name="Aerts A."/>
            <person name="Antal Z."/>
            <person name="Atanasova L."/>
            <person name="Cervantes-Badillo M.G."/>
            <person name="Challacombe J."/>
            <person name="Chertkov O."/>
            <person name="McCluskey K."/>
            <person name="Coulpier F."/>
            <person name="Deshpande N."/>
            <person name="von Doehren H."/>
            <person name="Ebbole D.J."/>
            <person name="Esquivel-Naranjo E.U."/>
            <person name="Fekete E."/>
            <person name="Flipphi M."/>
            <person name="Glaser F."/>
            <person name="Gomez-Rodriguez E.Y."/>
            <person name="Gruber S."/>
            <person name="Han C."/>
            <person name="Henrissat B."/>
            <person name="Hermosa R."/>
            <person name="Hernandez-Onate M."/>
            <person name="Karaffa L."/>
            <person name="Kosti I."/>
            <person name="Le Crom S."/>
            <person name="Lindquist E."/>
            <person name="Lucas S."/>
            <person name="Luebeck M."/>
            <person name="Luebeck P.S."/>
            <person name="Margeot A."/>
            <person name="Metz B."/>
            <person name="Misra M."/>
            <person name="Nevalainen H."/>
            <person name="Omann M."/>
            <person name="Packer N."/>
            <person name="Perrone G."/>
            <person name="Uresti-Rivera E.E."/>
            <person name="Salamov A."/>
            <person name="Schmoll M."/>
            <person name="Seiboth B."/>
            <person name="Shapiro H."/>
            <person name="Sukno S."/>
            <person name="Tamayo-Ramos J.A."/>
            <person name="Tisch D."/>
            <person name="Wiest A."/>
            <person name="Wilkinson H.H."/>
            <person name="Zhang M."/>
            <person name="Coutinho P.M."/>
            <person name="Kenerley C.M."/>
            <person name="Monte E."/>
            <person name="Baker S.E."/>
            <person name="Grigoriev I.V."/>
        </authorList>
    </citation>
    <scope>NUCLEOTIDE SEQUENCE [LARGE SCALE GENOMIC DNA]</scope>
    <source>
        <strain evidence="4">Gv29-8 / FGSC 10586</strain>
    </source>
</reference>
<dbReference type="Proteomes" id="UP000007115">
    <property type="component" value="Unassembled WGS sequence"/>
</dbReference>
<organism evidence="3 4">
    <name type="scientific">Hypocrea virens (strain Gv29-8 / FGSC 10586)</name>
    <name type="common">Gliocladium virens</name>
    <name type="synonym">Trichoderma virens</name>
    <dbReference type="NCBI Taxonomy" id="413071"/>
    <lineage>
        <taxon>Eukaryota</taxon>
        <taxon>Fungi</taxon>
        <taxon>Dikarya</taxon>
        <taxon>Ascomycota</taxon>
        <taxon>Pezizomycotina</taxon>
        <taxon>Sordariomycetes</taxon>
        <taxon>Hypocreomycetidae</taxon>
        <taxon>Hypocreales</taxon>
        <taxon>Hypocreaceae</taxon>
        <taxon>Trichoderma</taxon>
    </lineage>
</organism>
<accession>G9MIX0</accession>
<feature type="signal peptide" evidence="1">
    <location>
        <begin position="1"/>
        <end position="20"/>
    </location>
</feature>
<proteinExistence type="predicted"/>
<dbReference type="PANTHER" id="PTHR33459:SF7">
    <property type="entry name" value="DD-GDCA PROTEIN"/>
    <property type="match status" value="1"/>
</dbReference>
<keyword evidence="1" id="KW-0732">Signal</keyword>
<dbReference type="Gene3D" id="2.60.120.1560">
    <property type="match status" value="1"/>
</dbReference>
<gene>
    <name evidence="3" type="ORF">TRIVIDRAFT_10277</name>
</gene>
<dbReference type="InterPro" id="IPR018871">
    <property type="entry name" value="GLEYA_adhesin_domain"/>
</dbReference>
<feature type="chain" id="PRO_5003523432" description="GLEYA adhesin domain-containing protein" evidence="1">
    <location>
        <begin position="21"/>
        <end position="851"/>
    </location>
</feature>
<feature type="domain" description="GLEYA adhesin" evidence="2">
    <location>
        <begin position="724"/>
        <end position="817"/>
    </location>
</feature>